<feature type="compositionally biased region" description="Acidic residues" evidence="1">
    <location>
        <begin position="196"/>
        <end position="205"/>
    </location>
</feature>
<name>S2JJL3_MUCC1</name>
<proteinExistence type="predicted"/>
<feature type="region of interest" description="Disordered" evidence="1">
    <location>
        <begin position="195"/>
        <end position="218"/>
    </location>
</feature>
<feature type="compositionally biased region" description="Basic and acidic residues" evidence="1">
    <location>
        <begin position="129"/>
        <end position="144"/>
    </location>
</feature>
<dbReference type="OrthoDB" id="10554091at2759"/>
<evidence type="ECO:0000313" key="2">
    <source>
        <dbReference type="EMBL" id="EPB88687.1"/>
    </source>
</evidence>
<feature type="region of interest" description="Disordered" evidence="1">
    <location>
        <begin position="18"/>
        <end position="37"/>
    </location>
</feature>
<feature type="compositionally biased region" description="Basic residues" evidence="1">
    <location>
        <begin position="145"/>
        <end position="162"/>
    </location>
</feature>
<dbReference type="VEuPathDB" id="FungiDB:HMPREF1544_04561"/>
<accession>S2JJL3</accession>
<dbReference type="InParanoid" id="S2JJL3"/>
<feature type="region of interest" description="Disordered" evidence="1">
    <location>
        <begin position="129"/>
        <end position="164"/>
    </location>
</feature>
<reference evidence="3" key="1">
    <citation type="submission" date="2013-05" db="EMBL/GenBank/DDBJ databases">
        <title>The Genome sequence of Mucor circinelloides f. circinelloides 1006PhL.</title>
        <authorList>
            <consortium name="The Broad Institute Genomics Platform"/>
            <person name="Cuomo C."/>
            <person name="Earl A."/>
            <person name="Findley K."/>
            <person name="Lee S.C."/>
            <person name="Walker B."/>
            <person name="Young S."/>
            <person name="Zeng Q."/>
            <person name="Gargeya S."/>
            <person name="Fitzgerald M."/>
            <person name="Haas B."/>
            <person name="Abouelleil A."/>
            <person name="Allen A.W."/>
            <person name="Alvarado L."/>
            <person name="Arachchi H.M."/>
            <person name="Berlin A.M."/>
            <person name="Chapman S.B."/>
            <person name="Gainer-Dewar J."/>
            <person name="Goldberg J."/>
            <person name="Griggs A."/>
            <person name="Gujja S."/>
            <person name="Hansen M."/>
            <person name="Howarth C."/>
            <person name="Imamovic A."/>
            <person name="Ireland A."/>
            <person name="Larimer J."/>
            <person name="McCowan C."/>
            <person name="Murphy C."/>
            <person name="Pearson M."/>
            <person name="Poon T.W."/>
            <person name="Priest M."/>
            <person name="Roberts A."/>
            <person name="Saif S."/>
            <person name="Shea T."/>
            <person name="Sisk P."/>
            <person name="Sykes S."/>
            <person name="Wortman J."/>
            <person name="Nusbaum C."/>
            <person name="Birren B."/>
        </authorList>
    </citation>
    <scope>NUCLEOTIDE SEQUENCE [LARGE SCALE GENOMIC DNA]</scope>
    <source>
        <strain evidence="3">1006PhL</strain>
    </source>
</reference>
<evidence type="ECO:0000256" key="1">
    <source>
        <dbReference type="SAM" id="MobiDB-lite"/>
    </source>
</evidence>
<evidence type="ECO:0000313" key="3">
    <source>
        <dbReference type="Proteomes" id="UP000014254"/>
    </source>
</evidence>
<organism evidence="2 3">
    <name type="scientific">Mucor circinelloides f. circinelloides (strain 1006PhL)</name>
    <name type="common">Mucormycosis agent</name>
    <name type="synonym">Calyptromyces circinelloides</name>
    <dbReference type="NCBI Taxonomy" id="1220926"/>
    <lineage>
        <taxon>Eukaryota</taxon>
        <taxon>Fungi</taxon>
        <taxon>Fungi incertae sedis</taxon>
        <taxon>Mucoromycota</taxon>
        <taxon>Mucoromycotina</taxon>
        <taxon>Mucoromycetes</taxon>
        <taxon>Mucorales</taxon>
        <taxon>Mucorineae</taxon>
        <taxon>Mucoraceae</taxon>
        <taxon>Mucor</taxon>
    </lineage>
</organism>
<gene>
    <name evidence="2" type="ORF">HMPREF1544_04561</name>
</gene>
<keyword evidence="3" id="KW-1185">Reference proteome</keyword>
<dbReference type="EMBL" id="KE123947">
    <property type="protein sequence ID" value="EPB88687.1"/>
    <property type="molecule type" value="Genomic_DNA"/>
</dbReference>
<protein>
    <submittedName>
        <fullName evidence="2">Uncharacterized protein</fullName>
    </submittedName>
</protein>
<feature type="compositionally biased region" description="Low complexity" evidence="1">
    <location>
        <begin position="18"/>
        <end position="30"/>
    </location>
</feature>
<dbReference type="Proteomes" id="UP000014254">
    <property type="component" value="Unassembled WGS sequence"/>
</dbReference>
<sequence length="218" mass="25207">MHALKECFAEMSQHLKEGSISSSTSTGDIEQSQSRQIDDVKRKTYDGSISKWIRKALNKELAVWDFTKRVDSVENAASVNIIYQFVMTQIKHKILTCRADLRRQEENDWAYFDRDRICTKIKAKFSNDNKAYKEGPEAHQARKQAERRKQRRTKATIPRKKNDRIDFLNENTSVRSSLTEKWGSASLHALTLEEFHSDDESDSEVANEPRPKNANNAV</sequence>
<dbReference type="AlphaFoldDB" id="S2JJL3"/>